<evidence type="ECO:0000256" key="1">
    <source>
        <dbReference type="SAM" id="MobiDB-lite"/>
    </source>
</evidence>
<comment type="caution">
    <text evidence="3">The sequence shown here is derived from an EMBL/GenBank/DDBJ whole genome shotgun (WGS) entry which is preliminary data.</text>
</comment>
<sequence length="208" mass="21673">MRLSTSLIAVCATTMALVTPLASAAESAESSQSSSSSLSQSSTGGSSEGPNGGSSMNVGRIDTSDLSEECANQVRKAQEEHEKAVADGTAGSSFMGPQELGLGILNGYGSSGMPAEPDCVQAEKDAALEKEWDEMPDWVQSARPNDTAEEVFAWVGGTIALVAVAINALTVVAQFDPSVLDGLRAFLKSQGFYWDNSQKKEDEKAAAK</sequence>
<feature type="region of interest" description="Disordered" evidence="1">
    <location>
        <begin position="26"/>
        <end position="92"/>
    </location>
</feature>
<reference evidence="3 4" key="1">
    <citation type="submission" date="2019-07" db="EMBL/GenBank/DDBJ databases">
        <title>Draft genome of C. aurimucosum strain 14-2523.</title>
        <authorList>
            <person name="Pacheco L.G.C."/>
            <person name="Aguiar E.R.G.R."/>
            <person name="Navas J."/>
            <person name="Santos C.S."/>
            <person name="Rocha D.J.P.G."/>
        </authorList>
    </citation>
    <scope>NUCLEOTIDE SEQUENCE [LARGE SCALE GENOMIC DNA]</scope>
    <source>
        <strain evidence="3 4">14-2523</strain>
    </source>
</reference>
<dbReference type="RefSeq" id="WP_070445366.1">
    <property type="nucleotide sequence ID" value="NZ_BAAAJC010000031.1"/>
</dbReference>
<evidence type="ECO:0000313" key="3">
    <source>
        <dbReference type="EMBL" id="TVU56913.1"/>
    </source>
</evidence>
<accession>A0A558GJ68</accession>
<keyword evidence="2" id="KW-0732">Signal</keyword>
<organism evidence="3 4">
    <name type="scientific">Corynebacterium aurimucosum</name>
    <dbReference type="NCBI Taxonomy" id="169292"/>
    <lineage>
        <taxon>Bacteria</taxon>
        <taxon>Bacillati</taxon>
        <taxon>Actinomycetota</taxon>
        <taxon>Actinomycetes</taxon>
        <taxon>Mycobacteriales</taxon>
        <taxon>Corynebacteriaceae</taxon>
        <taxon>Corynebacterium</taxon>
    </lineage>
</organism>
<gene>
    <name evidence="3" type="ORF">FQK23_05135</name>
</gene>
<evidence type="ECO:0008006" key="5">
    <source>
        <dbReference type="Google" id="ProtNLM"/>
    </source>
</evidence>
<dbReference type="Proteomes" id="UP000320531">
    <property type="component" value="Unassembled WGS sequence"/>
</dbReference>
<dbReference type="EMBL" id="VMTY01000012">
    <property type="protein sequence ID" value="TVU56913.1"/>
    <property type="molecule type" value="Genomic_DNA"/>
</dbReference>
<feature type="chain" id="PRO_5043837214" description="Secreted protein" evidence="2">
    <location>
        <begin position="25"/>
        <end position="208"/>
    </location>
</feature>
<name>A0A558GJ68_9CORY</name>
<protein>
    <recommendedName>
        <fullName evidence="5">Secreted protein</fullName>
    </recommendedName>
</protein>
<dbReference type="AlphaFoldDB" id="A0A558GJ68"/>
<evidence type="ECO:0000256" key="2">
    <source>
        <dbReference type="SAM" id="SignalP"/>
    </source>
</evidence>
<proteinExistence type="predicted"/>
<feature type="compositionally biased region" description="Low complexity" evidence="1">
    <location>
        <begin position="26"/>
        <end position="45"/>
    </location>
</feature>
<feature type="compositionally biased region" description="Basic and acidic residues" evidence="1">
    <location>
        <begin position="76"/>
        <end position="85"/>
    </location>
</feature>
<evidence type="ECO:0000313" key="4">
    <source>
        <dbReference type="Proteomes" id="UP000320531"/>
    </source>
</evidence>
<feature type="signal peptide" evidence="2">
    <location>
        <begin position="1"/>
        <end position="24"/>
    </location>
</feature>